<dbReference type="SUPFAM" id="SSF48173">
    <property type="entry name" value="Cryptochrome/photolyase FAD-binding domain"/>
    <property type="match status" value="1"/>
</dbReference>
<comment type="cofactor">
    <cofactor evidence="12">
        <name>FAD</name>
        <dbReference type="ChEBI" id="CHEBI:57692"/>
    </cofactor>
    <text evidence="12">Binds 1 FAD per subunit.</text>
</comment>
<comment type="similarity">
    <text evidence="14">Belongs to the DNA photolyase family.</text>
</comment>
<evidence type="ECO:0000256" key="11">
    <source>
        <dbReference type="ARBA" id="ARBA00083107"/>
    </source>
</evidence>
<dbReference type="GO" id="GO:0071949">
    <property type="term" value="F:FAD binding"/>
    <property type="evidence" value="ECO:0007669"/>
    <property type="project" value="TreeGrafter"/>
</dbReference>
<dbReference type="GO" id="GO:0000719">
    <property type="term" value="P:photoreactive repair"/>
    <property type="evidence" value="ECO:0007669"/>
    <property type="project" value="UniProtKB-ARBA"/>
</dbReference>
<gene>
    <name evidence="16" type="ORF">WM2015_2037</name>
</gene>
<evidence type="ECO:0000256" key="12">
    <source>
        <dbReference type="PIRSR" id="PIRSR602081-1"/>
    </source>
</evidence>
<dbReference type="STRING" id="1579979.WM2015_2037"/>
<organism evidence="16 17">
    <name type="scientific">Wenzhouxiangella marina</name>
    <dbReference type="NCBI Taxonomy" id="1579979"/>
    <lineage>
        <taxon>Bacteria</taxon>
        <taxon>Pseudomonadati</taxon>
        <taxon>Pseudomonadota</taxon>
        <taxon>Gammaproteobacteria</taxon>
        <taxon>Chromatiales</taxon>
        <taxon>Wenzhouxiangellaceae</taxon>
        <taxon>Wenzhouxiangella</taxon>
    </lineage>
</organism>
<dbReference type="SUPFAM" id="SSF52425">
    <property type="entry name" value="Cryptochrome/photolyase, N-terminal domain"/>
    <property type="match status" value="1"/>
</dbReference>
<evidence type="ECO:0000256" key="13">
    <source>
        <dbReference type="PIRSR" id="PIRSR602081-2"/>
    </source>
</evidence>
<evidence type="ECO:0000256" key="6">
    <source>
        <dbReference type="ARBA" id="ARBA00022827"/>
    </source>
</evidence>
<dbReference type="InterPro" id="IPR006050">
    <property type="entry name" value="DNA_photolyase_N"/>
</dbReference>
<dbReference type="PRINTS" id="PR00147">
    <property type="entry name" value="DNAPHOTLYASE"/>
</dbReference>
<evidence type="ECO:0000256" key="4">
    <source>
        <dbReference type="ARBA" id="ARBA00014046"/>
    </source>
</evidence>
<name>A0A0K0XXP2_9GAMM</name>
<evidence type="ECO:0000256" key="2">
    <source>
        <dbReference type="ARBA" id="ARBA00005862"/>
    </source>
</evidence>
<dbReference type="InterPro" id="IPR036155">
    <property type="entry name" value="Crypto/Photolyase_N_sf"/>
</dbReference>
<dbReference type="InterPro" id="IPR014729">
    <property type="entry name" value="Rossmann-like_a/b/a_fold"/>
</dbReference>
<dbReference type="Pfam" id="PF03441">
    <property type="entry name" value="FAD_binding_7"/>
    <property type="match status" value="1"/>
</dbReference>
<dbReference type="InterPro" id="IPR005101">
    <property type="entry name" value="Cryptochr/Photolyase_FAD-bd"/>
</dbReference>
<feature type="binding site" evidence="12">
    <location>
        <position position="250"/>
    </location>
    <ligand>
        <name>FAD</name>
        <dbReference type="ChEBI" id="CHEBI:57692"/>
    </ligand>
</feature>
<evidence type="ECO:0000313" key="16">
    <source>
        <dbReference type="EMBL" id="AKS42402.1"/>
    </source>
</evidence>
<dbReference type="GO" id="GO:0003677">
    <property type="term" value="F:DNA binding"/>
    <property type="evidence" value="ECO:0007669"/>
    <property type="project" value="TreeGrafter"/>
</dbReference>
<dbReference type="Pfam" id="PF00875">
    <property type="entry name" value="DNA_photolyase"/>
    <property type="match status" value="1"/>
</dbReference>
<keyword evidence="17" id="KW-1185">Reference proteome</keyword>
<evidence type="ECO:0000256" key="10">
    <source>
        <dbReference type="ARBA" id="ARBA00059220"/>
    </source>
</evidence>
<dbReference type="EC" id="4.1.99.3" evidence="3"/>
<feature type="site" description="Electron transfer via tryptophanyl radical" evidence="13">
    <location>
        <position position="332"/>
    </location>
</feature>
<feature type="domain" description="Photolyase/cryptochrome alpha/beta" evidence="15">
    <location>
        <begin position="28"/>
        <end position="157"/>
    </location>
</feature>
<dbReference type="FunFam" id="1.10.579.10:FF:000003">
    <property type="entry name" value="Deoxyribodipyrimidine photo-lyase"/>
    <property type="match status" value="1"/>
</dbReference>
<dbReference type="AlphaFoldDB" id="A0A0K0XXP2"/>
<proteinExistence type="inferred from homology"/>
<accession>A0A0K0XXP2</accession>
<reference evidence="16 17" key="1">
    <citation type="submission" date="2015-07" db="EMBL/GenBank/DDBJ databases">
        <authorList>
            <person name="Noorani M."/>
        </authorList>
    </citation>
    <scope>NUCLEOTIDE SEQUENCE [LARGE SCALE GENOMIC DNA]</scope>
    <source>
        <strain evidence="16 17">KCTC 42284</strain>
    </source>
</reference>
<evidence type="ECO:0000256" key="14">
    <source>
        <dbReference type="RuleBase" id="RU004182"/>
    </source>
</evidence>
<feature type="site" description="Electron transfer via tryptophanyl radical" evidence="13">
    <location>
        <position position="411"/>
    </location>
</feature>
<evidence type="ECO:0000256" key="5">
    <source>
        <dbReference type="ARBA" id="ARBA00022630"/>
    </source>
</evidence>
<feature type="site" description="Electron transfer via tryptophanyl radical" evidence="13">
    <location>
        <position position="388"/>
    </location>
</feature>
<keyword evidence="7 14" id="KW-0157">Chromophore</keyword>
<keyword evidence="5 12" id="KW-0285">Flavoprotein</keyword>
<dbReference type="KEGG" id="wma:WM2015_2037"/>
<sequence length="496" mass="56927">MVSPMGASEQGLRSPAVDGHTRIVRRMTTAIVWFRRDLRLADNAALDYARQHFERVIPVYVWDPDSLGDWSPGAAARWWLHHSLARLSERLSERGSRLTLARGDTAKVLGQLLDETGAEAVFWNRLYDPAVIQRDQAIKKQLRESGYEARSFRASVLVEPWELLKADGTPYLVFTPFWKQLQKRWSPPSRCPEPRELAGPSRWPTGCSLDALELTPKLDWADGFSDRWTPGELAARRRLDRFVEEAVADYSEQRDRPDRHGTSRLSPHLHFGEISPAQIALALEASGELPGGQGRLSYLREIAWREFSTYLLYHYPHLPDQPLKDQFGDFPWRSPSEYRADLEAWQQGRTGIPMVDAGMRELWQTGWMHNRVRMIVASFLTKNLLIPWQEGASWFWDTLVDADLANNTQGWQWTAGCGADAAPYFRVFNPVLQGEKFDPQGDYVRRWCPELKGISGPRVHQPEVASEQGRSYPRPRVDLKRSRQRALDAYQAIRKA</sequence>
<dbReference type="Proteomes" id="UP000066624">
    <property type="component" value="Chromosome"/>
</dbReference>
<comment type="catalytic activity">
    <reaction evidence="9">
        <text>cyclobutadipyrimidine (in DNA) = 2 pyrimidine residues (in DNA).</text>
        <dbReference type="EC" id="4.1.99.3"/>
    </reaction>
</comment>
<dbReference type="GO" id="GO:0009416">
    <property type="term" value="P:response to light stimulus"/>
    <property type="evidence" value="ECO:0007669"/>
    <property type="project" value="TreeGrafter"/>
</dbReference>
<dbReference type="InterPro" id="IPR036134">
    <property type="entry name" value="Crypto/Photolyase_FAD-like_sf"/>
</dbReference>
<feature type="binding site" evidence="12">
    <location>
        <position position="298"/>
    </location>
    <ligand>
        <name>FAD</name>
        <dbReference type="ChEBI" id="CHEBI:57692"/>
    </ligand>
</feature>
<evidence type="ECO:0000256" key="1">
    <source>
        <dbReference type="ARBA" id="ARBA00001932"/>
    </source>
</evidence>
<comment type="similarity">
    <text evidence="2">Belongs to the DNA photolyase class-1 family.</text>
</comment>
<feature type="binding site" evidence="12">
    <location>
        <begin position="262"/>
        <end position="266"/>
    </location>
    <ligand>
        <name>FAD</name>
        <dbReference type="ChEBI" id="CHEBI:57692"/>
    </ligand>
</feature>
<comment type="function">
    <text evidence="10">Involved in repair of UV radiation-induced DNA damage. Catalyzes the light-dependent monomerization (300-600 nm) of cyclobutyl pyrimidine dimers (in cis-syn configuration), which are formed between adjacent bases on the same DNA strand upon exposure to ultraviolet radiation.</text>
</comment>
<dbReference type="Gene3D" id="3.40.50.620">
    <property type="entry name" value="HUPs"/>
    <property type="match status" value="1"/>
</dbReference>
<dbReference type="GO" id="GO:0003904">
    <property type="term" value="F:deoxyribodipyrimidine photo-lyase activity"/>
    <property type="evidence" value="ECO:0007669"/>
    <property type="project" value="UniProtKB-EC"/>
</dbReference>
<comment type="cofactor">
    <cofactor evidence="1">
        <name>(6R)-5,10-methylene-5,6,7,8-tetrahydrofolate</name>
        <dbReference type="ChEBI" id="CHEBI:15636"/>
    </cofactor>
</comment>
<evidence type="ECO:0000256" key="9">
    <source>
        <dbReference type="ARBA" id="ARBA00033999"/>
    </source>
</evidence>
<dbReference type="PANTHER" id="PTHR11455">
    <property type="entry name" value="CRYPTOCHROME"/>
    <property type="match status" value="1"/>
</dbReference>
<evidence type="ECO:0000256" key="7">
    <source>
        <dbReference type="ARBA" id="ARBA00022991"/>
    </source>
</evidence>
<dbReference type="PROSITE" id="PS00691">
    <property type="entry name" value="DNA_PHOTOLYASES_1_2"/>
    <property type="match status" value="1"/>
</dbReference>
<evidence type="ECO:0000259" key="15">
    <source>
        <dbReference type="PROSITE" id="PS51645"/>
    </source>
</evidence>
<evidence type="ECO:0000256" key="3">
    <source>
        <dbReference type="ARBA" id="ARBA00013149"/>
    </source>
</evidence>
<keyword evidence="6 12" id="KW-0274">FAD</keyword>
<keyword evidence="16" id="KW-0456">Lyase</keyword>
<evidence type="ECO:0000313" key="17">
    <source>
        <dbReference type="Proteomes" id="UP000066624"/>
    </source>
</evidence>
<dbReference type="Gene3D" id="1.10.579.10">
    <property type="entry name" value="DNA Cyclobutane Dipyrimidine Photolyase, subunit A, domain 3"/>
    <property type="match status" value="1"/>
</dbReference>
<feature type="binding site" evidence="12">
    <location>
        <begin position="401"/>
        <end position="403"/>
    </location>
    <ligand>
        <name>FAD</name>
        <dbReference type="ChEBI" id="CHEBI:57692"/>
    </ligand>
</feature>
<dbReference type="InterPro" id="IPR018394">
    <property type="entry name" value="DNA_photolyase_1_CS_C"/>
</dbReference>
<dbReference type="PROSITE" id="PS51645">
    <property type="entry name" value="PHR_CRY_ALPHA_BETA"/>
    <property type="match status" value="1"/>
</dbReference>
<protein>
    <recommendedName>
        <fullName evidence="4">Deoxyribodipyrimidine photo-lyase</fullName>
        <ecNumber evidence="3">4.1.99.3</ecNumber>
    </recommendedName>
    <alternativeName>
        <fullName evidence="8">DNA photolyase</fullName>
    </alternativeName>
    <alternativeName>
        <fullName evidence="11">Photoreactivating enzyme</fullName>
    </alternativeName>
</protein>
<dbReference type="Gene3D" id="1.25.40.80">
    <property type="match status" value="1"/>
</dbReference>
<evidence type="ECO:0000256" key="8">
    <source>
        <dbReference type="ARBA" id="ARBA00031671"/>
    </source>
</evidence>
<dbReference type="PROSITE" id="PS00394">
    <property type="entry name" value="DNA_PHOTOLYASES_1_1"/>
    <property type="match status" value="1"/>
</dbReference>
<dbReference type="PANTHER" id="PTHR11455:SF9">
    <property type="entry name" value="CRYPTOCHROME CIRCADIAN CLOCK 5 ISOFORM X1"/>
    <property type="match status" value="1"/>
</dbReference>
<dbReference type="PATRIC" id="fig|1579979.3.peg.2082"/>
<dbReference type="EMBL" id="CP012154">
    <property type="protein sequence ID" value="AKS42402.1"/>
    <property type="molecule type" value="Genomic_DNA"/>
</dbReference>
<dbReference type="InterPro" id="IPR002081">
    <property type="entry name" value="Cryptochrome/DNA_photolyase_1"/>
</dbReference>